<proteinExistence type="predicted"/>
<gene>
    <name evidence="1" type="ORF">N8T08_006568</name>
</gene>
<organism evidence="1 2">
    <name type="scientific">Aspergillus melleus</name>
    <dbReference type="NCBI Taxonomy" id="138277"/>
    <lineage>
        <taxon>Eukaryota</taxon>
        <taxon>Fungi</taxon>
        <taxon>Dikarya</taxon>
        <taxon>Ascomycota</taxon>
        <taxon>Pezizomycotina</taxon>
        <taxon>Eurotiomycetes</taxon>
        <taxon>Eurotiomycetidae</taxon>
        <taxon>Eurotiales</taxon>
        <taxon>Aspergillaceae</taxon>
        <taxon>Aspergillus</taxon>
        <taxon>Aspergillus subgen. Circumdati</taxon>
    </lineage>
</organism>
<comment type="caution">
    <text evidence="1">The sequence shown here is derived from an EMBL/GenBank/DDBJ whole genome shotgun (WGS) entry which is preliminary data.</text>
</comment>
<reference evidence="1 2" key="1">
    <citation type="journal article" date="2023" name="ACS Omega">
        <title>Identification of the Neoaspergillic Acid Biosynthesis Gene Cluster by Establishing an In Vitro CRISPR-Ribonucleoprotein Genetic System in Aspergillus melleus.</title>
        <authorList>
            <person name="Yuan B."/>
            <person name="Grau M.F."/>
            <person name="Murata R.M."/>
            <person name="Torok T."/>
            <person name="Venkateswaran K."/>
            <person name="Stajich J.E."/>
            <person name="Wang C.C.C."/>
        </authorList>
    </citation>
    <scope>NUCLEOTIDE SEQUENCE [LARGE SCALE GENOMIC DNA]</scope>
    <source>
        <strain evidence="1 2">IMV 1140</strain>
    </source>
</reference>
<dbReference type="Proteomes" id="UP001177260">
    <property type="component" value="Unassembled WGS sequence"/>
</dbReference>
<sequence>MSANTPASSEFPTQKISENPELFNEVLHDRDFHKSASSNYMVITNLLWLRAVRTWYSLNTTGFKRVTCVIPERSNVTGNFNVRIVQLHRLVAYGQDLGELGELEIRGKYCAWVLPHRFNKIPRNSRNSSVVANRQVNNTTSRVASPRTIEASDNINNALTRCNTAGVSPGYAHTAGEATTIIRRELDSNSSLSDGRRRVLESALSLIGHFKDASHPVVNANYDSDPEDDQASSEIPSELFLMMLYTTPNCSSSFSLFWPDHIPQEKFEQMCLSLLHGKATGHAACHYEINVLARAVNYVNRWLRVSTSDDLSKALEESKKKYAAAGLRALRRLNVLSSPSLSLLQTLISGAQLLQLLGDASQAWTLTSFASRVMVALGYHNLSPQALKEHDNSAEIRHCTYYCYYLDKALSMLLVRPSSLPDLDLDPVSLIELNYTEPLKIKMGILVKLSHVQDGVLSLLIKGDKLTEVEASASIPALKSELQDIWKESCEARFQTKDTPEWRLEWDALDFTYHAIATTVLRLNSTSLHDHQIREQCLLHARKALSAMSALLNHILDGQRLFMDFLFWTILLYPLTPFFIIFCNVLATSNEQDYHTLNQIMTALSRIKDKNPFILALYGLLSQFMDLCGQLEALVESNTTETHATNSVSLSPERLRSSQSQYEKSISYGPLSRNFWDMHNLNDGTDGGLSMDEEYPGGLGQLRPSMWDDSLMWELFNTQPSIEWFDMAQISI</sequence>
<evidence type="ECO:0000313" key="2">
    <source>
        <dbReference type="Proteomes" id="UP001177260"/>
    </source>
</evidence>
<accession>A0ACC3BET6</accession>
<protein>
    <submittedName>
        <fullName evidence="1">Uncharacterized protein</fullName>
    </submittedName>
</protein>
<dbReference type="EMBL" id="JAOPJF010000004">
    <property type="protein sequence ID" value="KAK1149345.1"/>
    <property type="molecule type" value="Genomic_DNA"/>
</dbReference>
<keyword evidence="2" id="KW-1185">Reference proteome</keyword>
<evidence type="ECO:0000313" key="1">
    <source>
        <dbReference type="EMBL" id="KAK1149345.1"/>
    </source>
</evidence>
<name>A0ACC3BET6_9EURO</name>